<dbReference type="InterPro" id="IPR029063">
    <property type="entry name" value="SAM-dependent_MTases_sf"/>
</dbReference>
<dbReference type="CDD" id="cd02440">
    <property type="entry name" value="AdoMet_MTases"/>
    <property type="match status" value="1"/>
</dbReference>
<evidence type="ECO:0000313" key="3">
    <source>
        <dbReference type="Proteomes" id="UP000295157"/>
    </source>
</evidence>
<name>A0A4R4N3P9_9ACTN</name>
<dbReference type="RefSeq" id="WP_132337695.1">
    <property type="nucleotide sequence ID" value="NZ_SMJZ01000150.1"/>
</dbReference>
<organism evidence="2 3">
    <name type="scientific">Nonomuraea longispora</name>
    <dbReference type="NCBI Taxonomy" id="1848320"/>
    <lineage>
        <taxon>Bacteria</taxon>
        <taxon>Bacillati</taxon>
        <taxon>Actinomycetota</taxon>
        <taxon>Actinomycetes</taxon>
        <taxon>Streptosporangiales</taxon>
        <taxon>Streptosporangiaceae</taxon>
        <taxon>Nonomuraea</taxon>
    </lineage>
</organism>
<dbReference type="SUPFAM" id="SSF53335">
    <property type="entry name" value="S-adenosyl-L-methionine-dependent methyltransferases"/>
    <property type="match status" value="1"/>
</dbReference>
<dbReference type="Gene3D" id="3.40.50.150">
    <property type="entry name" value="Vaccinia Virus protein VP39"/>
    <property type="match status" value="1"/>
</dbReference>
<comment type="caution">
    <text evidence="2">The sequence shown here is derived from an EMBL/GenBank/DDBJ whole genome shotgun (WGS) entry which is preliminary data.</text>
</comment>
<keyword evidence="2" id="KW-0808">Transferase</keyword>
<gene>
    <name evidence="2" type="ORF">E1267_31060</name>
</gene>
<feature type="domain" description="Methyltransferase type 11" evidence="1">
    <location>
        <begin position="29"/>
        <end position="127"/>
    </location>
</feature>
<sequence length="271" mass="29481">MPMDLDHELLDYEDPLRTAAAPAPGERILDVGCGTGATSRDLAPAAAPGRVLGVDISAGSLSRAEQLTRDGGIENVGYLCADAQTYPWQKPAFDVVVSRFGVMFFDDPPAAFGNLRRALRPGGRLVFLAWQGRLRNEWAVLADRVFDGVFGPPDRPAPEIGPFSLADERATRRLLRAGGFARVRLHPVDKPVRYGKDLDEAVEFVSWFSSARLAELSSARREAALATLRTELDDRRDPTGEIRLGARAWLVTAENPASTRESAVGGRGDEQ</sequence>
<keyword evidence="2" id="KW-0489">Methyltransferase</keyword>
<accession>A0A4R4N3P9</accession>
<protein>
    <submittedName>
        <fullName evidence="2">Class I SAM-dependent methyltransferase</fullName>
    </submittedName>
</protein>
<dbReference type="PANTHER" id="PTHR43591:SF24">
    <property type="entry name" value="2-METHOXY-6-POLYPRENYL-1,4-BENZOQUINOL METHYLASE, MITOCHONDRIAL"/>
    <property type="match status" value="1"/>
</dbReference>
<evidence type="ECO:0000259" key="1">
    <source>
        <dbReference type="Pfam" id="PF08241"/>
    </source>
</evidence>
<dbReference type="AlphaFoldDB" id="A0A4R4N3P9"/>
<dbReference type="InterPro" id="IPR013216">
    <property type="entry name" value="Methyltransf_11"/>
</dbReference>
<dbReference type="GO" id="GO:0008757">
    <property type="term" value="F:S-adenosylmethionine-dependent methyltransferase activity"/>
    <property type="evidence" value="ECO:0007669"/>
    <property type="project" value="InterPro"/>
</dbReference>
<evidence type="ECO:0000313" key="2">
    <source>
        <dbReference type="EMBL" id="TDC01753.1"/>
    </source>
</evidence>
<keyword evidence="3" id="KW-1185">Reference proteome</keyword>
<dbReference type="Pfam" id="PF08241">
    <property type="entry name" value="Methyltransf_11"/>
    <property type="match status" value="1"/>
</dbReference>
<dbReference type="PANTHER" id="PTHR43591">
    <property type="entry name" value="METHYLTRANSFERASE"/>
    <property type="match status" value="1"/>
</dbReference>
<reference evidence="2 3" key="1">
    <citation type="submission" date="2019-02" db="EMBL/GenBank/DDBJ databases">
        <title>Draft genome sequences of novel Actinobacteria.</title>
        <authorList>
            <person name="Sahin N."/>
            <person name="Ay H."/>
            <person name="Saygin H."/>
        </authorList>
    </citation>
    <scope>NUCLEOTIDE SEQUENCE [LARGE SCALE GENOMIC DNA]</scope>
    <source>
        <strain evidence="2 3">KC201</strain>
    </source>
</reference>
<dbReference type="GO" id="GO:0032259">
    <property type="term" value="P:methylation"/>
    <property type="evidence" value="ECO:0007669"/>
    <property type="project" value="UniProtKB-KW"/>
</dbReference>
<dbReference type="Proteomes" id="UP000295157">
    <property type="component" value="Unassembled WGS sequence"/>
</dbReference>
<dbReference type="EMBL" id="SMJZ01000150">
    <property type="protein sequence ID" value="TDC01753.1"/>
    <property type="molecule type" value="Genomic_DNA"/>
</dbReference>
<dbReference type="OrthoDB" id="9777638at2"/>
<proteinExistence type="predicted"/>